<sequence length="210" mass="22994">MNTYNKLGWPLVMLSAITLLTSCNNKPKSADATKTETVRLFPIASNPDNPSVIYLSLTDKKDSDTSIAYTAKGLYQNDTVSFLVEISKNIPAGINKDGSVNQKDGFKKGSITFKSAGAPSDAFVTALASLWKVDGIRKMKAAPIQPLAFSSNKKSFDPNKPSTNSFKLFFDDDTASPGEVFFTFDTYKRSIQFQEKDTVQRNAIVHALGE</sequence>
<gene>
    <name evidence="1" type="ORF">ACFS6J_20020</name>
</gene>
<dbReference type="EMBL" id="JBHUPA010000016">
    <property type="protein sequence ID" value="MFD2964104.1"/>
    <property type="molecule type" value="Genomic_DNA"/>
</dbReference>
<dbReference type="RefSeq" id="WP_377612244.1">
    <property type="nucleotide sequence ID" value="NZ_JAHVDN010000002.1"/>
</dbReference>
<reference evidence="2" key="1">
    <citation type="journal article" date="2019" name="Int. J. Syst. Evol. Microbiol.">
        <title>The Global Catalogue of Microorganisms (GCM) 10K type strain sequencing project: providing services to taxonomists for standard genome sequencing and annotation.</title>
        <authorList>
            <consortium name="The Broad Institute Genomics Platform"/>
            <consortium name="The Broad Institute Genome Sequencing Center for Infectious Disease"/>
            <person name="Wu L."/>
            <person name="Ma J."/>
        </authorList>
    </citation>
    <scope>NUCLEOTIDE SEQUENCE [LARGE SCALE GENOMIC DNA]</scope>
    <source>
        <strain evidence="2">KCTC 23098</strain>
    </source>
</reference>
<evidence type="ECO:0000313" key="1">
    <source>
        <dbReference type="EMBL" id="MFD2964104.1"/>
    </source>
</evidence>
<accession>A0ABW6B6P4</accession>
<evidence type="ECO:0000313" key="2">
    <source>
        <dbReference type="Proteomes" id="UP001597560"/>
    </source>
</evidence>
<name>A0ABW6B6P4_9SPHI</name>
<keyword evidence="2" id="KW-1185">Reference proteome</keyword>
<evidence type="ECO:0008006" key="3">
    <source>
        <dbReference type="Google" id="ProtNLM"/>
    </source>
</evidence>
<proteinExistence type="predicted"/>
<protein>
    <recommendedName>
        <fullName evidence="3">Lipoprotein</fullName>
    </recommendedName>
</protein>
<comment type="caution">
    <text evidence="1">The sequence shown here is derived from an EMBL/GenBank/DDBJ whole genome shotgun (WGS) entry which is preliminary data.</text>
</comment>
<organism evidence="1 2">
    <name type="scientific">Olivibacter jilunii</name>
    <dbReference type="NCBI Taxonomy" id="985016"/>
    <lineage>
        <taxon>Bacteria</taxon>
        <taxon>Pseudomonadati</taxon>
        <taxon>Bacteroidota</taxon>
        <taxon>Sphingobacteriia</taxon>
        <taxon>Sphingobacteriales</taxon>
        <taxon>Sphingobacteriaceae</taxon>
        <taxon>Olivibacter</taxon>
    </lineage>
</organism>
<dbReference type="Proteomes" id="UP001597560">
    <property type="component" value="Unassembled WGS sequence"/>
</dbReference>
<dbReference type="PROSITE" id="PS51257">
    <property type="entry name" value="PROKAR_LIPOPROTEIN"/>
    <property type="match status" value="1"/>
</dbReference>